<feature type="region of interest" description="Disordered" evidence="1">
    <location>
        <begin position="51"/>
        <end position="91"/>
    </location>
</feature>
<feature type="region of interest" description="Disordered" evidence="1">
    <location>
        <begin position="1"/>
        <end position="30"/>
    </location>
</feature>
<dbReference type="InParanoid" id="E4XCI2"/>
<dbReference type="Proteomes" id="UP000001307">
    <property type="component" value="Unassembled WGS sequence"/>
</dbReference>
<feature type="region of interest" description="Disordered" evidence="1">
    <location>
        <begin position="140"/>
        <end position="214"/>
    </location>
</feature>
<keyword evidence="3" id="KW-1185">Reference proteome</keyword>
<feature type="compositionally biased region" description="Basic and acidic residues" evidence="1">
    <location>
        <begin position="58"/>
        <end position="72"/>
    </location>
</feature>
<evidence type="ECO:0000313" key="2">
    <source>
        <dbReference type="EMBL" id="CBY09307.1"/>
    </source>
</evidence>
<feature type="compositionally biased region" description="Polar residues" evidence="1">
    <location>
        <begin position="183"/>
        <end position="203"/>
    </location>
</feature>
<sequence>MTMEDEMTEYPETECEAENGPQPMGGLFSGKGAAKAQKMFLARKARMAKYSSVSYGENTEHPDLEHLNKSDEESSDEDENQQVLNHDGHIEAYEVENLERIRKKKCAKVEHKLETSGKGMNLFQKRQQHVQKYIVDQPNENYDKDANHSHLQNGNSVNGGSEKNGNYSPSPMFSVNLKHVAGNNKSSDGAENVHQNGEASFNIQERAKRKKAEL</sequence>
<reference evidence="2" key="1">
    <citation type="journal article" date="2010" name="Science">
        <title>Plasticity of animal genome architecture unmasked by rapid evolution of a pelagic tunicate.</title>
        <authorList>
            <person name="Denoeud F."/>
            <person name="Henriet S."/>
            <person name="Mungpakdee S."/>
            <person name="Aury J.M."/>
            <person name="Da Silva C."/>
            <person name="Brinkmann H."/>
            <person name="Mikhaleva J."/>
            <person name="Olsen L.C."/>
            <person name="Jubin C."/>
            <person name="Canestro C."/>
            <person name="Bouquet J.M."/>
            <person name="Danks G."/>
            <person name="Poulain J."/>
            <person name="Campsteijn C."/>
            <person name="Adamski M."/>
            <person name="Cross I."/>
            <person name="Yadetie F."/>
            <person name="Muffato M."/>
            <person name="Louis A."/>
            <person name="Butcher S."/>
            <person name="Tsagkogeorga G."/>
            <person name="Konrad A."/>
            <person name="Singh S."/>
            <person name="Jensen M.F."/>
            <person name="Cong E.H."/>
            <person name="Eikeseth-Otteraa H."/>
            <person name="Noel B."/>
            <person name="Anthouard V."/>
            <person name="Porcel B.M."/>
            <person name="Kachouri-Lafond R."/>
            <person name="Nishino A."/>
            <person name="Ugolini M."/>
            <person name="Chourrout P."/>
            <person name="Nishida H."/>
            <person name="Aasland R."/>
            <person name="Huzurbazar S."/>
            <person name="Westhof E."/>
            <person name="Delsuc F."/>
            <person name="Lehrach H."/>
            <person name="Reinhardt R."/>
            <person name="Weissenbach J."/>
            <person name="Roy S.W."/>
            <person name="Artiguenave F."/>
            <person name="Postlethwait J.H."/>
            <person name="Manak J.R."/>
            <person name="Thompson E.M."/>
            <person name="Jaillon O."/>
            <person name="Du Pasquier L."/>
            <person name="Boudinot P."/>
            <person name="Liberles D.A."/>
            <person name="Volff J.N."/>
            <person name="Philippe H."/>
            <person name="Lenhard B."/>
            <person name="Roest Crollius H."/>
            <person name="Wincker P."/>
            <person name="Chourrout D."/>
        </authorList>
    </citation>
    <scope>NUCLEOTIDE SEQUENCE [LARGE SCALE GENOMIC DNA]</scope>
</reference>
<accession>E4XCI2</accession>
<evidence type="ECO:0000256" key="1">
    <source>
        <dbReference type="SAM" id="MobiDB-lite"/>
    </source>
</evidence>
<evidence type="ECO:0000313" key="3">
    <source>
        <dbReference type="Proteomes" id="UP000001307"/>
    </source>
</evidence>
<dbReference type="EMBL" id="FN653036">
    <property type="protein sequence ID" value="CBY09307.1"/>
    <property type="molecule type" value="Genomic_DNA"/>
</dbReference>
<name>E4XCI2_OIKDI</name>
<gene>
    <name evidence="2" type="ORF">GSOID_T00007844001</name>
</gene>
<proteinExistence type="predicted"/>
<organism evidence="2">
    <name type="scientific">Oikopleura dioica</name>
    <name type="common">Tunicate</name>
    <dbReference type="NCBI Taxonomy" id="34765"/>
    <lineage>
        <taxon>Eukaryota</taxon>
        <taxon>Metazoa</taxon>
        <taxon>Chordata</taxon>
        <taxon>Tunicata</taxon>
        <taxon>Appendicularia</taxon>
        <taxon>Copelata</taxon>
        <taxon>Oikopleuridae</taxon>
        <taxon>Oikopleura</taxon>
    </lineage>
</organism>
<feature type="compositionally biased region" description="Polar residues" evidence="1">
    <location>
        <begin position="149"/>
        <end position="173"/>
    </location>
</feature>
<dbReference type="AlphaFoldDB" id="E4XCI2"/>
<feature type="compositionally biased region" description="Acidic residues" evidence="1">
    <location>
        <begin position="1"/>
        <end position="17"/>
    </location>
</feature>
<protein>
    <submittedName>
        <fullName evidence="2">Uncharacterized protein</fullName>
    </submittedName>
</protein>